<dbReference type="HAMAP" id="MF_04040">
    <property type="entry name" value="HSV_CEP3_alphahv"/>
    <property type="match status" value="1"/>
</dbReference>
<evidence type="ECO:0000256" key="7">
    <source>
        <dbReference type="ARBA" id="ARBA00022870"/>
    </source>
</evidence>
<keyword evidence="4 11" id="KW-0519">Myristate</keyword>
<sequence length="260" mass="28702">MGLSFSGARPCCCRNNVLITDDGEVVSLTAHDFDVVDIESEEEGNFYVPPDMRVVTRAPGRQRLRSSDPPSRHTHRRTPGGACPATQFPPPPCPIANKNQNNVLYTVARVSFLKNPQSPGLRGGGGTVIVTGSDATHQTYTTVGLNTNGLLKRNQTATNGGRCCTRGPRRARGRTPQRCHRWARRRAGAAGVVSWRTIRRFGRPPPRRKLAPRRNLRTGRAGRRMRSRRGLPHIRESRAGCRVRACGGRLAIRAWSCVRA</sequence>
<comment type="PTM">
    <text evidence="11">Phosphorylated. Phosphorylation does not seem to be required for recycling to the host Golgi apparatus. Packaging is selective for underphosphorylated forms.</text>
</comment>
<keyword evidence="3 11" id="KW-0920">Virion tegument</keyword>
<comment type="subunit">
    <text evidence="11">Interacts with cytoplasmic envelopment protein 2; this interaction is essential for the proper localization of each protein to the assembly complex and thus for the production of infectious virus.</text>
</comment>
<keyword evidence="5 11" id="KW-1040">Host Golgi apparatus</keyword>
<organismHost>
    <name type="scientific">Homo sapiens</name>
    <name type="common">Human</name>
    <dbReference type="NCBI Taxonomy" id="9606"/>
</organismHost>
<keyword evidence="9 11" id="KW-0564">Palmitate</keyword>
<gene>
    <name evidence="13" type="primary">UL11</name>
</gene>
<dbReference type="GO" id="GO:0055036">
    <property type="term" value="C:virion membrane"/>
    <property type="evidence" value="ECO:0007669"/>
    <property type="project" value="UniProtKB-SubCell"/>
</dbReference>
<comment type="similarity">
    <text evidence="11">Belongs to the herpesviridae cytoplasmic envelopment protein 3 family.</text>
</comment>
<evidence type="ECO:0000256" key="9">
    <source>
        <dbReference type="ARBA" id="ARBA00023139"/>
    </source>
</evidence>
<comment type="subcellular location">
    <subcellularLocation>
        <location evidence="11">Virion tegument</location>
    </subcellularLocation>
    <subcellularLocation>
        <location evidence="11">Virion membrane</location>
        <topology evidence="11">Lipid-anchor</topology>
    </subcellularLocation>
    <subcellularLocation>
        <location evidence="11">Host cell membrane</location>
        <topology evidence="11">Lipid-anchor</topology>
        <orientation evidence="11">Cytoplasmic side</orientation>
    </subcellularLocation>
    <subcellularLocation>
        <location evidence="11">Host Golgi apparatus membrane</location>
        <topology evidence="11">Lipid-anchor</topology>
        <orientation evidence="11">Cytoplasmic side</orientation>
    </subcellularLocation>
    <text evidence="11">Virion membrane-associated tegument protein. Associates with host membrane lipids rafts. During virion morphogenesis, this protein probably accumulates in the endosomes and trans-Golgi where secondary envelopment occurs. It is probably transported to the cell surface from where it is endocytosed and directed to the trans-Golgi network (TGN).</text>
</comment>
<keyword evidence="6 11" id="KW-0946">Virion</keyword>
<feature type="region of interest" description="Disordered" evidence="12">
    <location>
        <begin position="59"/>
        <end position="85"/>
    </location>
</feature>
<feature type="lipid moiety-binding region" description="N-myristoyl glycine; by host" evidence="11">
    <location>
        <position position="2"/>
    </location>
</feature>
<evidence type="ECO:0000256" key="8">
    <source>
        <dbReference type="ARBA" id="ARBA00023136"/>
    </source>
</evidence>
<evidence type="ECO:0000256" key="6">
    <source>
        <dbReference type="ARBA" id="ARBA00022844"/>
    </source>
</evidence>
<feature type="region of interest" description="Asp/Glu-rich (acidic)" evidence="11">
    <location>
        <begin position="37"/>
        <end position="43"/>
    </location>
</feature>
<comment type="function">
    <text evidence="11">Plays an important role in the cytoplasmic envelopment of tegument proteins and capsids during the assembly and egress processes. Participates also in viral entry at the fusion step probably by regulating the core fusion machinery.</text>
</comment>
<evidence type="ECO:0000256" key="1">
    <source>
        <dbReference type="ARBA" id="ARBA00022511"/>
    </source>
</evidence>
<dbReference type="MINT" id="F8RFZ7"/>
<dbReference type="InterPro" id="IPR024351">
    <property type="entry name" value="Tegument_UL11_Herpesvir"/>
</dbReference>
<comment type="PTM">
    <text evidence="11">Myristoylation and palmitoylation (probably on one or more of the nearby cysteines at the N-terminus) enable membrane-binding and Golgi apparatus-specific targeting and are essential for efficient packaging.</text>
</comment>
<dbReference type="Pfam" id="PF11094">
    <property type="entry name" value="UL11"/>
    <property type="match status" value="1"/>
</dbReference>
<dbReference type="EMBL" id="HM585513">
    <property type="protein sequence ID" value="ADM23624.1"/>
    <property type="molecule type" value="Genomic_DNA"/>
</dbReference>
<keyword evidence="1 11" id="KW-1032">Host cell membrane</keyword>
<keyword evidence="10 11" id="KW-0449">Lipoprotein</keyword>
<evidence type="ECO:0000256" key="10">
    <source>
        <dbReference type="ARBA" id="ARBA00023288"/>
    </source>
</evidence>
<name>F8RFZ7_HHV1</name>
<protein>
    <recommendedName>
        <fullName evidence="11">Cytoplasmic envelopment protein 3</fullName>
    </recommendedName>
</protein>
<evidence type="ECO:0000313" key="13">
    <source>
        <dbReference type="EMBL" id="ADM23624.1"/>
    </source>
</evidence>
<reference evidence="13" key="2">
    <citation type="submission" date="2013-10" db="EMBL/GenBank/DDBJ databases">
        <authorList>
            <person name="Davison A.J."/>
        </authorList>
    </citation>
    <scope>NUCLEOTIDE SEQUENCE</scope>
    <source>
        <strain evidence="13">S25</strain>
    </source>
</reference>
<feature type="short sequence motif" description="Di-leucine-like internalization motif" evidence="11">
    <location>
        <begin position="18"/>
        <end position="19"/>
    </location>
</feature>
<keyword evidence="7 11" id="KW-1043">Host membrane</keyword>
<dbReference type="GO" id="GO:0044178">
    <property type="term" value="C:host cell Golgi membrane"/>
    <property type="evidence" value="ECO:0007669"/>
    <property type="project" value="UniProtKB-SubCell"/>
</dbReference>
<evidence type="ECO:0000256" key="12">
    <source>
        <dbReference type="SAM" id="MobiDB-lite"/>
    </source>
</evidence>
<accession>F8RFZ7</accession>
<evidence type="ECO:0000256" key="4">
    <source>
        <dbReference type="ARBA" id="ARBA00022707"/>
    </source>
</evidence>
<dbReference type="GO" id="GO:0019033">
    <property type="term" value="C:viral tegument"/>
    <property type="evidence" value="ECO:0007669"/>
    <property type="project" value="UniProtKB-SubCell"/>
</dbReference>
<dbReference type="GO" id="GO:0009653">
    <property type="term" value="P:anatomical structure morphogenesis"/>
    <property type="evidence" value="ECO:0007669"/>
    <property type="project" value="UniProtKB-UniRule"/>
</dbReference>
<feature type="initiator methionine" description="Removed; by host" evidence="11">
    <location>
        <position position="1"/>
    </location>
</feature>
<proteinExistence type="evidence at protein level"/>
<dbReference type="IntAct" id="F8RFZ7">
    <property type="interactions" value="3"/>
</dbReference>
<dbReference type="GO" id="GO:0046760">
    <property type="term" value="P:viral budding from Golgi membrane"/>
    <property type="evidence" value="ECO:0007669"/>
    <property type="project" value="UniProtKB-UniRule"/>
</dbReference>
<evidence type="ECO:0000256" key="3">
    <source>
        <dbReference type="ARBA" id="ARBA00022580"/>
    </source>
</evidence>
<evidence type="ECO:0000256" key="5">
    <source>
        <dbReference type="ARBA" id="ARBA00022812"/>
    </source>
</evidence>
<evidence type="ECO:0000256" key="2">
    <source>
        <dbReference type="ARBA" id="ARBA00022553"/>
    </source>
</evidence>
<dbReference type="GO" id="GO:0020002">
    <property type="term" value="C:host cell plasma membrane"/>
    <property type="evidence" value="ECO:0007669"/>
    <property type="project" value="UniProtKB-SubCell"/>
</dbReference>
<keyword evidence="2 11" id="KW-0597">Phosphoprotein</keyword>
<feature type="modified residue" description="Phosphoserine" evidence="11">
    <location>
        <position position="40"/>
    </location>
</feature>
<evidence type="ECO:0000256" key="11">
    <source>
        <dbReference type="HAMAP-Rule" id="MF_04040"/>
    </source>
</evidence>
<keyword evidence="8 11" id="KW-0472">Membrane</keyword>
<reference evidence="13" key="1">
    <citation type="journal article" date="2011" name="Ann. N. Y. Acad. Sci.">
        <title>Evolution of sexually transmitted and sexually transmissible human herpesviruses.</title>
        <authorList>
            <person name="Davison A.J."/>
        </authorList>
    </citation>
    <scope>NUCLEOTIDE SEQUENCE</scope>
    <source>
        <strain evidence="13">S25</strain>
    </source>
</reference>
<feature type="region of interest" description="Disordered" evidence="12">
    <location>
        <begin position="203"/>
        <end position="227"/>
    </location>
</feature>
<organism evidence="13">
    <name type="scientific">Human herpesvirus 1</name>
    <name type="common">HHV-1</name>
    <name type="synonym">Human herpes simplex virus 1</name>
    <dbReference type="NCBI Taxonomy" id="10298"/>
    <lineage>
        <taxon>Viruses</taxon>
        <taxon>Duplodnaviria</taxon>
        <taxon>Heunggongvirae</taxon>
        <taxon>Peploviricota</taxon>
        <taxon>Herviviricetes</taxon>
        <taxon>Herpesvirales</taxon>
        <taxon>Orthoherpesviridae</taxon>
        <taxon>Alphaherpesvirinae</taxon>
        <taxon>Simplexvirus</taxon>
        <taxon>Simplexvirus humanalpha1</taxon>
    </lineage>
</organism>
<comment type="interaction">
    <interactant intactId="EBI-9641855">
        <id>F8RFZ7</id>
    </interactant>
    <interactant intactId="EBI-9641851">
        <id>I3TC73</id>
        <label>UL16</label>
    </interactant>
    <organismsDiffer>false</organismsDiffer>
    <experiments>3</experiments>
</comment>